<reference evidence="8 10" key="2">
    <citation type="journal article" date="2013" name="Nature">
        <title>Insights into bilaterian evolution from three spiralian genomes.</title>
        <authorList>
            <person name="Simakov O."/>
            <person name="Marletaz F."/>
            <person name="Cho S.J."/>
            <person name="Edsinger-Gonzales E."/>
            <person name="Havlak P."/>
            <person name="Hellsten U."/>
            <person name="Kuo D.H."/>
            <person name="Larsson T."/>
            <person name="Lv J."/>
            <person name="Arendt D."/>
            <person name="Savage R."/>
            <person name="Osoegawa K."/>
            <person name="de Jong P."/>
            <person name="Grimwood J."/>
            <person name="Chapman J.A."/>
            <person name="Shapiro H."/>
            <person name="Aerts A."/>
            <person name="Otillar R.P."/>
            <person name="Terry A.Y."/>
            <person name="Boore J.L."/>
            <person name="Grigoriev I.V."/>
            <person name="Lindberg D.R."/>
            <person name="Seaver E.C."/>
            <person name="Weisblat D.A."/>
            <person name="Putnam N.H."/>
            <person name="Rokhsar D.S."/>
        </authorList>
    </citation>
    <scope>NUCLEOTIDE SEQUENCE</scope>
    <source>
        <strain evidence="8 10">I ESC-2004</strain>
    </source>
</reference>
<feature type="transmembrane region" description="Helical" evidence="7">
    <location>
        <begin position="69"/>
        <end position="94"/>
    </location>
</feature>
<feature type="transmembrane region" description="Helical" evidence="7">
    <location>
        <begin position="214"/>
        <end position="239"/>
    </location>
</feature>
<dbReference type="InterPro" id="IPR059010">
    <property type="entry name" value="TMEM179-179B"/>
</dbReference>
<evidence type="ECO:0000256" key="2">
    <source>
        <dbReference type="ARBA" id="ARBA00022692"/>
    </source>
</evidence>
<feature type="compositionally biased region" description="Polar residues" evidence="6">
    <location>
        <begin position="344"/>
        <end position="353"/>
    </location>
</feature>
<evidence type="ECO:0000313" key="9">
    <source>
        <dbReference type="EnsemblMetazoa" id="CapteP229237"/>
    </source>
</evidence>
<keyword evidence="2 7" id="KW-0812">Transmembrane</keyword>
<dbReference type="EMBL" id="AMQN01005091">
    <property type="status" value="NOT_ANNOTATED_CDS"/>
    <property type="molecule type" value="Genomic_DNA"/>
</dbReference>
<evidence type="ECO:0000256" key="7">
    <source>
        <dbReference type="SAM" id="Phobius"/>
    </source>
</evidence>
<feature type="transmembrane region" description="Helical" evidence="7">
    <location>
        <begin position="122"/>
        <end position="146"/>
    </location>
</feature>
<dbReference type="OMA" id="FIMFLEI"/>
<dbReference type="PANTHER" id="PTHR31872:SF4">
    <property type="entry name" value="TRANSMEMBRANE PROTEIN 179"/>
    <property type="match status" value="1"/>
</dbReference>
<accession>R7VB59</accession>
<dbReference type="OrthoDB" id="6286113at2759"/>
<feature type="region of interest" description="Disordered" evidence="6">
    <location>
        <begin position="249"/>
        <end position="353"/>
    </location>
</feature>
<evidence type="ECO:0000313" key="8">
    <source>
        <dbReference type="EMBL" id="ELU13556.1"/>
    </source>
</evidence>
<protein>
    <submittedName>
        <fullName evidence="8 9">Uncharacterized protein</fullName>
    </submittedName>
</protein>
<organism evidence="8">
    <name type="scientific">Capitella teleta</name>
    <name type="common">Polychaete worm</name>
    <dbReference type="NCBI Taxonomy" id="283909"/>
    <lineage>
        <taxon>Eukaryota</taxon>
        <taxon>Metazoa</taxon>
        <taxon>Spiralia</taxon>
        <taxon>Lophotrochozoa</taxon>
        <taxon>Annelida</taxon>
        <taxon>Polychaeta</taxon>
        <taxon>Sedentaria</taxon>
        <taxon>Scolecida</taxon>
        <taxon>Capitellidae</taxon>
        <taxon>Capitella</taxon>
    </lineage>
</organism>
<dbReference type="EnsemblMetazoa" id="CapteT229237">
    <property type="protein sequence ID" value="CapteP229237"/>
    <property type="gene ID" value="CapteG229237"/>
</dbReference>
<comment type="similarity">
    <text evidence="5">Belongs to the TMEM179 family.</text>
</comment>
<dbReference type="PANTHER" id="PTHR31872">
    <property type="entry name" value="TRANSMEMBRANE PROTEIN 179"/>
    <property type="match status" value="1"/>
</dbReference>
<dbReference type="Proteomes" id="UP000014760">
    <property type="component" value="Unassembled WGS sequence"/>
</dbReference>
<dbReference type="InterPro" id="IPR029673">
    <property type="entry name" value="TMEM179"/>
</dbReference>
<evidence type="ECO:0000256" key="6">
    <source>
        <dbReference type="SAM" id="MobiDB-lite"/>
    </source>
</evidence>
<proteinExistence type="inferred from homology"/>
<dbReference type="AlphaFoldDB" id="R7VB59"/>
<dbReference type="Pfam" id="PF26158">
    <property type="entry name" value="Claudin_TMEM179-179B"/>
    <property type="match status" value="1"/>
</dbReference>
<comment type="subcellular location">
    <subcellularLocation>
        <location evidence="1">Membrane</location>
        <topology evidence="1">Multi-pass membrane protein</topology>
    </subcellularLocation>
</comment>
<name>R7VB59_CAPTE</name>
<gene>
    <name evidence="8" type="ORF">CAPTEDRAFT_229237</name>
</gene>
<sequence length="353" mass="39674">MALECLPILKNNHGRIQAVLYFVSAILGFFIAVPIGISLRQFQGTCFLFAQLVWDNSVIWPWSETTCDFVIYFNVGLTIIYSFTMGLFMLMVVWPREPKYHKIIGDLDDHHIRYVISGVNPVFIVINSIVTFVVICMAGTLTGGFIRTCDWTVQAMQEMDYLKEVDKQGEMYTPDFRCIDAQSKIDWANMKIVRGTSRGVNGTQFFNCFITATIAAWVLAVVWVLQLTICVLAGCMVCSCEVAEEKRKMDKTWKEAQRRSRLATPIGTPGGRMQPGYSQQQIPPVHQIQAQRPMGHGQQQQYVGGGNPVGPRSTIGSQSSYAPSVFAEKPPPPRGQRLEMQPLQRKTPTQSFA</sequence>
<feature type="compositionally biased region" description="Basic and acidic residues" evidence="6">
    <location>
        <begin position="249"/>
        <end position="258"/>
    </location>
</feature>
<evidence type="ECO:0000256" key="4">
    <source>
        <dbReference type="ARBA" id="ARBA00023136"/>
    </source>
</evidence>
<keyword evidence="4 7" id="KW-0472">Membrane</keyword>
<dbReference type="EMBL" id="KB295123">
    <property type="protein sequence ID" value="ELU13556.1"/>
    <property type="molecule type" value="Genomic_DNA"/>
</dbReference>
<keyword evidence="3 7" id="KW-1133">Transmembrane helix</keyword>
<dbReference type="HOGENOM" id="CLU_785819_0_0_1"/>
<reference evidence="9" key="3">
    <citation type="submission" date="2015-06" db="UniProtKB">
        <authorList>
            <consortium name="EnsemblMetazoa"/>
        </authorList>
    </citation>
    <scope>IDENTIFICATION</scope>
</reference>
<evidence type="ECO:0000256" key="1">
    <source>
        <dbReference type="ARBA" id="ARBA00004141"/>
    </source>
</evidence>
<keyword evidence="10" id="KW-1185">Reference proteome</keyword>
<evidence type="ECO:0000256" key="3">
    <source>
        <dbReference type="ARBA" id="ARBA00022989"/>
    </source>
</evidence>
<evidence type="ECO:0000313" key="10">
    <source>
        <dbReference type="Proteomes" id="UP000014760"/>
    </source>
</evidence>
<reference evidence="10" key="1">
    <citation type="submission" date="2012-12" db="EMBL/GenBank/DDBJ databases">
        <authorList>
            <person name="Hellsten U."/>
            <person name="Grimwood J."/>
            <person name="Chapman J.A."/>
            <person name="Shapiro H."/>
            <person name="Aerts A."/>
            <person name="Otillar R.P."/>
            <person name="Terry A.Y."/>
            <person name="Boore J.L."/>
            <person name="Simakov O."/>
            <person name="Marletaz F."/>
            <person name="Cho S.-J."/>
            <person name="Edsinger-Gonzales E."/>
            <person name="Havlak P."/>
            <person name="Kuo D.-H."/>
            <person name="Larsson T."/>
            <person name="Lv J."/>
            <person name="Arendt D."/>
            <person name="Savage R."/>
            <person name="Osoegawa K."/>
            <person name="de Jong P."/>
            <person name="Lindberg D.R."/>
            <person name="Seaver E.C."/>
            <person name="Weisblat D.A."/>
            <person name="Putnam N.H."/>
            <person name="Grigoriev I.V."/>
            <person name="Rokhsar D.S."/>
        </authorList>
    </citation>
    <scope>NUCLEOTIDE SEQUENCE</scope>
    <source>
        <strain evidence="10">I ESC-2004</strain>
    </source>
</reference>
<evidence type="ECO:0000256" key="5">
    <source>
        <dbReference type="ARBA" id="ARBA00093776"/>
    </source>
</evidence>
<feature type="transmembrane region" description="Helical" evidence="7">
    <location>
        <begin position="18"/>
        <end position="39"/>
    </location>
</feature>